<dbReference type="Proteomes" id="UP000078595">
    <property type="component" value="Chromosome 8"/>
</dbReference>
<dbReference type="VEuPathDB" id="FungiDB:I303_08659"/>
<dbReference type="InterPro" id="IPR036388">
    <property type="entry name" value="WH-like_DNA-bd_sf"/>
</dbReference>
<organism evidence="2">
    <name type="scientific">Kwoniella dejecticola CBS 10117</name>
    <dbReference type="NCBI Taxonomy" id="1296121"/>
    <lineage>
        <taxon>Eukaryota</taxon>
        <taxon>Fungi</taxon>
        <taxon>Dikarya</taxon>
        <taxon>Basidiomycota</taxon>
        <taxon>Agaricomycotina</taxon>
        <taxon>Tremellomycetes</taxon>
        <taxon>Tremellales</taxon>
        <taxon>Cryptococcaceae</taxon>
        <taxon>Kwoniella</taxon>
    </lineage>
</organism>
<proteinExistence type="inferred from homology"/>
<evidence type="ECO:0000313" key="2">
    <source>
        <dbReference type="EMBL" id="OBR81273.1"/>
    </source>
</evidence>
<dbReference type="Gene3D" id="1.10.10.10">
    <property type="entry name" value="Winged helix-like DNA-binding domain superfamily/Winged helix DNA-binding domain"/>
    <property type="match status" value="2"/>
</dbReference>
<dbReference type="GeneID" id="28972358"/>
<evidence type="ECO:0000313" key="3">
    <source>
        <dbReference type="EMBL" id="WWC64092.1"/>
    </source>
</evidence>
<evidence type="ECO:0000313" key="4">
    <source>
        <dbReference type="Proteomes" id="UP000078595"/>
    </source>
</evidence>
<reference evidence="3" key="3">
    <citation type="submission" date="2024-02" db="EMBL/GenBank/DDBJ databases">
        <title>Comparative genomics of Cryptococcus and Kwoniella reveals pathogenesis evolution and contrasting modes of karyotype evolution via chromosome fusion or intercentromeric recombination.</title>
        <authorList>
            <person name="Coelho M.A."/>
            <person name="David-Palma M."/>
            <person name="Shea T."/>
            <person name="Bowers K."/>
            <person name="McGinley-Smith S."/>
            <person name="Mohammad A.W."/>
            <person name="Gnirke A."/>
            <person name="Yurkov A.M."/>
            <person name="Nowrousian M."/>
            <person name="Sun S."/>
            <person name="Cuomo C.A."/>
            <person name="Heitman J."/>
        </authorList>
    </citation>
    <scope>NUCLEOTIDE SEQUENCE</scope>
    <source>
        <strain evidence="3">CBS 10117</strain>
    </source>
</reference>
<evidence type="ECO:0008006" key="5">
    <source>
        <dbReference type="Google" id="ProtNLM"/>
    </source>
</evidence>
<dbReference type="GO" id="GO:0000814">
    <property type="term" value="C:ESCRT II complex"/>
    <property type="evidence" value="ECO:0007669"/>
    <property type="project" value="InterPro"/>
</dbReference>
<dbReference type="AlphaFoldDB" id="A0A1A5ZTZ0"/>
<name>A0A1A5ZTZ0_9TREE</name>
<reference evidence="2" key="1">
    <citation type="submission" date="2013-07" db="EMBL/GenBank/DDBJ databases">
        <title>The Genome Sequence of Cryptococcus dejecticola CBS10117.</title>
        <authorList>
            <consortium name="The Broad Institute Genome Sequencing Platform"/>
            <person name="Cuomo C."/>
            <person name="Litvintseva A."/>
            <person name="Chen Y."/>
            <person name="Heitman J."/>
            <person name="Sun S."/>
            <person name="Springer D."/>
            <person name="Dromer F."/>
            <person name="Young S.K."/>
            <person name="Zeng Q."/>
            <person name="Gargeya S."/>
            <person name="Fitzgerald M."/>
            <person name="Abouelleil A."/>
            <person name="Alvarado L."/>
            <person name="Berlin A.M."/>
            <person name="Chapman S.B."/>
            <person name="Dewar J."/>
            <person name="Goldberg J."/>
            <person name="Griggs A."/>
            <person name="Gujja S."/>
            <person name="Hansen M."/>
            <person name="Howarth C."/>
            <person name="Imamovic A."/>
            <person name="Larimer J."/>
            <person name="McCowan C."/>
            <person name="Murphy C."/>
            <person name="Pearson M."/>
            <person name="Priest M."/>
            <person name="Roberts A."/>
            <person name="Saif S."/>
            <person name="Shea T."/>
            <person name="Sykes S."/>
            <person name="Wortman J."/>
            <person name="Nusbaum C."/>
            <person name="Birren B."/>
        </authorList>
    </citation>
    <scope>NUCLEOTIDE SEQUENCE [LARGE SCALE GENOMIC DNA]</scope>
    <source>
        <strain evidence="2">CBS 10117</strain>
    </source>
</reference>
<dbReference type="PANTHER" id="PTHR12806">
    <property type="entry name" value="EAP30 SUBUNIT OF ELL COMPLEX"/>
    <property type="match status" value="1"/>
</dbReference>
<dbReference type="InterPro" id="IPR016689">
    <property type="entry name" value="ESCRT-2_cplx_Snf8"/>
</dbReference>
<dbReference type="OrthoDB" id="283883at2759"/>
<dbReference type="EMBL" id="CP144537">
    <property type="protein sequence ID" value="WWC64092.1"/>
    <property type="molecule type" value="Genomic_DNA"/>
</dbReference>
<protein>
    <recommendedName>
        <fullName evidence="5">ESCRT-II complex subunit VPS22</fullName>
    </recommendedName>
</protein>
<dbReference type="GO" id="GO:0043328">
    <property type="term" value="P:protein transport to vacuole involved in ubiquitin-dependent protein catabolic process via the multivesicular body sorting pathway"/>
    <property type="evidence" value="ECO:0007669"/>
    <property type="project" value="TreeGrafter"/>
</dbReference>
<dbReference type="STRING" id="1296121.A0A1A5ZTZ0"/>
<dbReference type="KEGG" id="kdj:28972358"/>
<dbReference type="InterPro" id="IPR040608">
    <property type="entry name" value="Snf8/Vps36"/>
</dbReference>
<gene>
    <name evidence="2" type="ORF">I303_08659</name>
    <name evidence="3" type="ORF">I303_106699</name>
</gene>
<dbReference type="SUPFAM" id="SSF46785">
    <property type="entry name" value="Winged helix' DNA-binding domain"/>
    <property type="match status" value="1"/>
</dbReference>
<dbReference type="Pfam" id="PF04157">
    <property type="entry name" value="EAP30"/>
    <property type="match status" value="1"/>
</dbReference>
<sequence>MRKGPGLSALSRHSAYSSSYSTLSSSISQATLESLQTSLESFREMLIEFSIKHKKDIKDDPAFRFQFQKMCSALNIDPLIASSASSSKTASGIGGLWGLLGIDEFEYELAVQLVDIAVSSRPSNGGLIKIQDLIMRIEKLRNGGTVKPKPTNTNGGKGNGNTTTVISHTNTISEQDIIRSLKLLEPLKSGYKLNTIGGVKYIRTIPNELNTDQSILLSIAIASGGRLTQREIKGQTSWSDDRIRLGLVDCVMDQGLGWVDEQSHSVSVSNLAGLGNASEVRGDVWIIAATNFEDPSIS</sequence>
<comment type="similarity">
    <text evidence="1">Belongs to the SNF8 family.</text>
</comment>
<dbReference type="PANTHER" id="PTHR12806:SF0">
    <property type="entry name" value="VACUOLAR-SORTING PROTEIN SNF8"/>
    <property type="match status" value="1"/>
</dbReference>
<accession>A0A1A5ZTZ0</accession>
<dbReference type="Gene3D" id="6.10.140.180">
    <property type="match status" value="1"/>
</dbReference>
<reference evidence="3" key="2">
    <citation type="submission" date="2013-07" db="EMBL/GenBank/DDBJ databases">
        <authorList>
            <consortium name="The Broad Institute Genome Sequencing Platform"/>
            <person name="Cuomo C."/>
            <person name="Litvintseva A."/>
            <person name="Chen Y."/>
            <person name="Heitman J."/>
            <person name="Sun S."/>
            <person name="Springer D."/>
            <person name="Dromer F."/>
            <person name="Young S.K."/>
            <person name="Zeng Q."/>
            <person name="Gargeya S."/>
            <person name="Fitzgerald M."/>
            <person name="Abouelleil A."/>
            <person name="Alvarado L."/>
            <person name="Berlin A.M."/>
            <person name="Chapman S.B."/>
            <person name="Dewar J."/>
            <person name="Goldberg J."/>
            <person name="Griggs A."/>
            <person name="Gujja S."/>
            <person name="Hansen M."/>
            <person name="Howarth C."/>
            <person name="Imamovic A."/>
            <person name="Larimer J."/>
            <person name="McCowan C."/>
            <person name="Murphy C."/>
            <person name="Pearson M."/>
            <person name="Priest M."/>
            <person name="Roberts A."/>
            <person name="Saif S."/>
            <person name="Shea T."/>
            <person name="Sykes S."/>
            <person name="Wortman J."/>
            <person name="Nusbaum C."/>
            <person name="Birren B."/>
        </authorList>
    </citation>
    <scope>NUCLEOTIDE SEQUENCE</scope>
    <source>
        <strain evidence="3">CBS 10117</strain>
    </source>
</reference>
<evidence type="ECO:0000256" key="1">
    <source>
        <dbReference type="ARBA" id="ARBA00009834"/>
    </source>
</evidence>
<dbReference type="EMBL" id="KI894038">
    <property type="protein sequence ID" value="OBR81273.1"/>
    <property type="molecule type" value="Genomic_DNA"/>
</dbReference>
<keyword evidence="4" id="KW-1185">Reference proteome</keyword>
<dbReference type="InterPro" id="IPR036390">
    <property type="entry name" value="WH_DNA-bd_sf"/>
</dbReference>
<dbReference type="RefSeq" id="XP_018259115.1">
    <property type="nucleotide sequence ID" value="XM_018411914.1"/>
</dbReference>